<evidence type="ECO:0000313" key="3">
    <source>
        <dbReference type="Proteomes" id="UP000192906"/>
    </source>
</evidence>
<dbReference type="PANTHER" id="PTHR45947">
    <property type="entry name" value="SULFOQUINOVOSYL TRANSFERASE SQD2"/>
    <property type="match status" value="1"/>
</dbReference>
<dbReference type="AlphaFoldDB" id="A0A1X7E0K8"/>
<dbReference type="GO" id="GO:0016757">
    <property type="term" value="F:glycosyltransferase activity"/>
    <property type="evidence" value="ECO:0007669"/>
    <property type="project" value="InterPro"/>
</dbReference>
<name>A0A1X7E0K8_9BACT</name>
<dbReference type="CDD" id="cd03801">
    <property type="entry name" value="GT4_PimA-like"/>
    <property type="match status" value="1"/>
</dbReference>
<reference evidence="3" key="1">
    <citation type="submission" date="2017-04" db="EMBL/GenBank/DDBJ databases">
        <authorList>
            <person name="Varghese N."/>
            <person name="Submissions S."/>
        </authorList>
    </citation>
    <scope>NUCLEOTIDE SEQUENCE [LARGE SCALE GENOMIC DNA]</scope>
    <source>
        <strain evidence="3">K3S</strain>
    </source>
</reference>
<gene>
    <name evidence="2" type="ORF">SAMN06295933_2459</name>
</gene>
<dbReference type="EMBL" id="FWZU01000004">
    <property type="protein sequence ID" value="SMF25251.1"/>
    <property type="molecule type" value="Genomic_DNA"/>
</dbReference>
<keyword evidence="3" id="KW-1185">Reference proteome</keyword>
<dbReference type="STRING" id="1519643.SAMN06295933_2459"/>
<dbReference type="Proteomes" id="UP000192906">
    <property type="component" value="Unassembled WGS sequence"/>
</dbReference>
<feature type="domain" description="Glycosyl transferase family 1" evidence="1">
    <location>
        <begin position="229"/>
        <end position="309"/>
    </location>
</feature>
<evidence type="ECO:0000259" key="1">
    <source>
        <dbReference type="Pfam" id="PF00534"/>
    </source>
</evidence>
<organism evidence="2 3">
    <name type="scientific">Desulfovibrio gilichinskyi</name>
    <dbReference type="NCBI Taxonomy" id="1519643"/>
    <lineage>
        <taxon>Bacteria</taxon>
        <taxon>Pseudomonadati</taxon>
        <taxon>Thermodesulfobacteriota</taxon>
        <taxon>Desulfovibrionia</taxon>
        <taxon>Desulfovibrionales</taxon>
        <taxon>Desulfovibrionaceae</taxon>
        <taxon>Desulfovibrio</taxon>
    </lineage>
</organism>
<dbReference type="PANTHER" id="PTHR45947:SF3">
    <property type="entry name" value="SULFOQUINOVOSYL TRANSFERASE SQD2"/>
    <property type="match status" value="1"/>
</dbReference>
<dbReference type="Pfam" id="PF00534">
    <property type="entry name" value="Glycos_transf_1"/>
    <property type="match status" value="1"/>
</dbReference>
<protein>
    <submittedName>
        <fullName evidence="2">Glycosyltransferase involved in cell wall bisynthesis</fullName>
    </submittedName>
</protein>
<dbReference type="RefSeq" id="WP_245805544.1">
    <property type="nucleotide sequence ID" value="NZ_FWZU01000004.1"/>
</dbReference>
<dbReference type="SUPFAM" id="SSF53756">
    <property type="entry name" value="UDP-Glycosyltransferase/glycogen phosphorylase"/>
    <property type="match status" value="1"/>
</dbReference>
<dbReference type="InterPro" id="IPR001296">
    <property type="entry name" value="Glyco_trans_1"/>
</dbReference>
<evidence type="ECO:0000313" key="2">
    <source>
        <dbReference type="EMBL" id="SMF25251.1"/>
    </source>
</evidence>
<sequence>MNILFITQSGPDLPSVRFRVLPFVEHARKEGHTVDWKRIPKAFHKRLAFFLTIPRNTIVILQKKMLTGFQLALLKNRRSALVFDFDDALWTSHPSVPLGPRRDRTDKRNAILLKKTCLKADLVVAGNNYLRDYIKSFNQNIEIIPTPLDTDKYLPPETRDNNKAPIIGWMGTSCNLFFLPDVLKSLSANVTPSRISIISDKPLPKHIAGLAQFEKWSGENEVKQLQNMDIGLMPLTDDDYTKGKCGFKLLQYMACGAVPLASNVGFNTEIIEHGVNGFLINEHDEWAKYVELLSNDSDLRHSMAKKARETVVEKFSLDPLAKKLWARLEKIS</sequence>
<keyword evidence="2" id="KW-0808">Transferase</keyword>
<dbReference type="Gene3D" id="3.40.50.2000">
    <property type="entry name" value="Glycogen Phosphorylase B"/>
    <property type="match status" value="2"/>
</dbReference>
<proteinExistence type="predicted"/>
<accession>A0A1X7E0K8</accession>
<dbReference type="InterPro" id="IPR050194">
    <property type="entry name" value="Glycosyltransferase_grp1"/>
</dbReference>